<gene>
    <name evidence="1" type="ORF">BpHYR1_051402</name>
</gene>
<comment type="caution">
    <text evidence="1">The sequence shown here is derived from an EMBL/GenBank/DDBJ whole genome shotgun (WGS) entry which is preliminary data.</text>
</comment>
<dbReference type="AlphaFoldDB" id="A0A3M7S2I6"/>
<accession>A0A3M7S2I6</accession>
<organism evidence="1 2">
    <name type="scientific">Brachionus plicatilis</name>
    <name type="common">Marine rotifer</name>
    <name type="synonym">Brachionus muelleri</name>
    <dbReference type="NCBI Taxonomy" id="10195"/>
    <lineage>
        <taxon>Eukaryota</taxon>
        <taxon>Metazoa</taxon>
        <taxon>Spiralia</taxon>
        <taxon>Gnathifera</taxon>
        <taxon>Rotifera</taxon>
        <taxon>Eurotatoria</taxon>
        <taxon>Monogononta</taxon>
        <taxon>Pseudotrocha</taxon>
        <taxon>Ploima</taxon>
        <taxon>Brachionidae</taxon>
        <taxon>Brachionus</taxon>
    </lineage>
</organism>
<name>A0A3M7S2I6_BRAPC</name>
<reference evidence="1 2" key="1">
    <citation type="journal article" date="2018" name="Sci. Rep.">
        <title>Genomic signatures of local adaptation to the degree of environmental predictability in rotifers.</title>
        <authorList>
            <person name="Franch-Gras L."/>
            <person name="Hahn C."/>
            <person name="Garcia-Roger E.M."/>
            <person name="Carmona M.J."/>
            <person name="Serra M."/>
            <person name="Gomez A."/>
        </authorList>
    </citation>
    <scope>NUCLEOTIDE SEQUENCE [LARGE SCALE GENOMIC DNA]</scope>
    <source>
        <strain evidence="1">HYR1</strain>
    </source>
</reference>
<evidence type="ECO:0000313" key="2">
    <source>
        <dbReference type="Proteomes" id="UP000276133"/>
    </source>
</evidence>
<dbReference type="EMBL" id="REGN01002158">
    <property type="protein sequence ID" value="RNA29840.1"/>
    <property type="molecule type" value="Genomic_DNA"/>
</dbReference>
<protein>
    <submittedName>
        <fullName evidence="1">Uncharacterized protein</fullName>
    </submittedName>
</protein>
<proteinExistence type="predicted"/>
<keyword evidence="2" id="KW-1185">Reference proteome</keyword>
<sequence length="160" mass="18558">MKQSETYVVSLSAEVWKICFCMKFHNAILWRTLQSKESLEAKYIILSTIFTFNFCPFTYASPAIESNQKLPDSGLNLKFQQNSIVTQCVNKIIYCNTIQNCESSSFELLEQNFVYSNFPNVLLVPQTKRIFDRRTGFVKFSTKGTEQSFKIYSAKICINY</sequence>
<dbReference type="Proteomes" id="UP000276133">
    <property type="component" value="Unassembled WGS sequence"/>
</dbReference>
<evidence type="ECO:0000313" key="1">
    <source>
        <dbReference type="EMBL" id="RNA29840.1"/>
    </source>
</evidence>